<protein>
    <submittedName>
        <fullName evidence="5">Glycine zipper 2TM domain-containing protein</fullName>
    </submittedName>
</protein>
<dbReference type="PANTHER" id="PTHR35603">
    <property type="match status" value="1"/>
</dbReference>
<dbReference type="InterPro" id="IPR051407">
    <property type="entry name" value="Bact_OM_lipoprot/Surf_antigen"/>
</dbReference>
<gene>
    <name evidence="5" type="ORF">NQX30_00900</name>
</gene>
<reference evidence="5" key="2">
    <citation type="journal article" date="2023" name="Microbiome">
        <title>Synthase-selected sorting approach identifies a beta-lactone synthase in a nudibranch symbiotic bacterium.</title>
        <authorList>
            <person name="Dzunkova M."/>
            <person name="La Clair J.J."/>
            <person name="Tyml T."/>
            <person name="Doud D."/>
            <person name="Schulz F."/>
            <person name="Piquer-Esteban S."/>
            <person name="Porcel Sanchis D."/>
            <person name="Osborn A."/>
            <person name="Robinson D."/>
            <person name="Louie K.B."/>
            <person name="Bowen B.P."/>
            <person name="Bowers R.M."/>
            <person name="Lee J."/>
            <person name="Arnau V."/>
            <person name="Diaz-Villanueva W."/>
            <person name="Stepanauskas R."/>
            <person name="Gosliner T."/>
            <person name="Date S.V."/>
            <person name="Northen T.R."/>
            <person name="Cheng J.F."/>
            <person name="Burkart M.D."/>
            <person name="Woyke T."/>
        </authorList>
    </citation>
    <scope>NUCLEOTIDE SEQUENCE</scope>
    <source>
        <strain evidence="5">Df01</strain>
    </source>
</reference>
<comment type="caution">
    <text evidence="5">The sequence shown here is derived from an EMBL/GenBank/DDBJ whole genome shotgun (WGS) entry which is preliminary data.</text>
</comment>
<keyword evidence="3" id="KW-0732">Signal</keyword>
<comment type="subcellular location">
    <subcellularLocation>
        <location evidence="1">Membrane</location>
    </subcellularLocation>
</comment>
<evidence type="ECO:0000313" key="6">
    <source>
        <dbReference type="Proteomes" id="UP001168167"/>
    </source>
</evidence>
<feature type="signal peptide" evidence="3">
    <location>
        <begin position="1"/>
        <end position="19"/>
    </location>
</feature>
<reference evidence="5" key="1">
    <citation type="submission" date="2022-08" db="EMBL/GenBank/DDBJ databases">
        <authorList>
            <person name="Dzunkova M."/>
            <person name="La Clair J."/>
            <person name="Tyml T."/>
            <person name="Doud D."/>
            <person name="Schulz F."/>
            <person name="Piquer S."/>
            <person name="Porcel Sanchis D."/>
            <person name="Osborn A."/>
            <person name="Robinson D."/>
            <person name="Louie K.B."/>
            <person name="Bowen B.P."/>
            <person name="Bowers R."/>
            <person name="Lee J."/>
            <person name="Arnau Llombart V."/>
            <person name="Diaz Villanueva W."/>
            <person name="Gosliner T."/>
            <person name="Northen T."/>
            <person name="Cheng J.-F."/>
            <person name="Burkart M.D."/>
            <person name="Woyke T."/>
        </authorList>
    </citation>
    <scope>NUCLEOTIDE SEQUENCE</scope>
    <source>
        <strain evidence="5">Df01</strain>
    </source>
</reference>
<proteinExistence type="predicted"/>
<evidence type="ECO:0000256" key="3">
    <source>
        <dbReference type="SAM" id="SignalP"/>
    </source>
</evidence>
<feature type="domain" description="Glycine zipper 2TM" evidence="4">
    <location>
        <begin position="111"/>
        <end position="148"/>
    </location>
</feature>
<evidence type="ECO:0000313" key="5">
    <source>
        <dbReference type="EMBL" id="MDM5146947.1"/>
    </source>
</evidence>
<feature type="chain" id="PRO_5046747025" evidence="3">
    <location>
        <begin position="20"/>
        <end position="226"/>
    </location>
</feature>
<evidence type="ECO:0000256" key="2">
    <source>
        <dbReference type="ARBA" id="ARBA00023136"/>
    </source>
</evidence>
<dbReference type="Pfam" id="PF05433">
    <property type="entry name" value="Rick_17kDa_Anti"/>
    <property type="match status" value="1"/>
</dbReference>
<sequence>MKKQAIFFTALALCSSAQSESFIARARVIEYSPIVETVYESVEVCHYENRRAKQTTSSSSSTQDKIIGGIIGGAAGSAIGGGSGRDAAAGVGVLLGSEIAADDGGITEGEIIGGIAGGIIGNQVGGGSGKTAATGVGVLIGSIVGNQLQNGATTEDTVHTVRKPNKKRRVCVHEERPKKIITGYDVTYEYSGRSSNGYLPYRPGEFVDVSVNFDIVEDRTETGVNY</sequence>
<accession>A0ABT7QJZ5</accession>
<evidence type="ECO:0000259" key="4">
    <source>
        <dbReference type="Pfam" id="PF05433"/>
    </source>
</evidence>
<keyword evidence="6" id="KW-1185">Reference proteome</keyword>
<evidence type="ECO:0000256" key="1">
    <source>
        <dbReference type="ARBA" id="ARBA00004370"/>
    </source>
</evidence>
<dbReference type="EMBL" id="JANQAO010000001">
    <property type="protein sequence ID" value="MDM5146947.1"/>
    <property type="molecule type" value="Genomic_DNA"/>
</dbReference>
<organism evidence="5 6">
    <name type="scientific">Candidatus Doriopsillibacter californiensis</name>
    <dbReference type="NCBI Taxonomy" id="2970740"/>
    <lineage>
        <taxon>Bacteria</taxon>
        <taxon>Pseudomonadati</taxon>
        <taxon>Pseudomonadota</taxon>
        <taxon>Gammaproteobacteria</taxon>
        <taxon>Candidatus Tethybacterales</taxon>
        <taxon>Candidatus Persebacteraceae</taxon>
        <taxon>Candidatus Doriopsillibacter</taxon>
    </lineage>
</organism>
<keyword evidence="2" id="KW-0472">Membrane</keyword>
<dbReference type="Proteomes" id="UP001168167">
    <property type="component" value="Unassembled WGS sequence"/>
</dbReference>
<name>A0ABT7QJZ5_9GAMM</name>
<dbReference type="PANTHER" id="PTHR35603:SF2">
    <property type="entry name" value="OUTER MEMBRANE LIPOPROTEIN"/>
    <property type="match status" value="1"/>
</dbReference>
<dbReference type="InterPro" id="IPR008816">
    <property type="entry name" value="Gly_zipper_2TM_dom"/>
</dbReference>